<dbReference type="RefSeq" id="WP_150993471.1">
    <property type="nucleotide sequence ID" value="NZ_CP062803.1"/>
</dbReference>
<dbReference type="Gene3D" id="2.40.30.170">
    <property type="match status" value="1"/>
</dbReference>
<protein>
    <submittedName>
        <fullName evidence="1">HlyD family efflux transporter periplasmic adaptor subunit</fullName>
    </submittedName>
</protein>
<dbReference type="AlphaFoldDB" id="A0A643FHV9"/>
<gene>
    <name evidence="1" type="ORF">F7R26_008720</name>
</gene>
<evidence type="ECO:0000313" key="2">
    <source>
        <dbReference type="Proteomes" id="UP000397656"/>
    </source>
</evidence>
<dbReference type="SUPFAM" id="SSF111369">
    <property type="entry name" value="HlyD-like secretion proteins"/>
    <property type="match status" value="1"/>
</dbReference>
<dbReference type="GO" id="GO:0005886">
    <property type="term" value="C:plasma membrane"/>
    <property type="evidence" value="ECO:0007669"/>
    <property type="project" value="TreeGrafter"/>
</dbReference>
<organism evidence="1 2">
    <name type="scientific">Cupriavidus basilensis</name>
    <dbReference type="NCBI Taxonomy" id="68895"/>
    <lineage>
        <taxon>Bacteria</taxon>
        <taxon>Pseudomonadati</taxon>
        <taxon>Pseudomonadota</taxon>
        <taxon>Betaproteobacteria</taxon>
        <taxon>Burkholderiales</taxon>
        <taxon>Burkholderiaceae</taxon>
        <taxon>Cupriavidus</taxon>
    </lineage>
</organism>
<dbReference type="EMBL" id="CP062803">
    <property type="protein sequence ID" value="QOT78077.1"/>
    <property type="molecule type" value="Genomic_DNA"/>
</dbReference>
<proteinExistence type="predicted"/>
<dbReference type="Proteomes" id="UP000397656">
    <property type="component" value="Chromosome 1"/>
</dbReference>
<accession>A0A643FHV9</accession>
<sequence>MKLKPGWGIAVLFVAGAIGAAVWLLGSQRDPWPAYVVHSNGRMEIGRLDVAVKYPGRVIDLPVREGDALAAGAVVARQDDAELLAQLSLATAARERAVQAASRAQAEIGGRASRQRLARLELTEAVKLYQDRQISSVERDRRQLGLDGESAGVSGARAALGEANAAIAEADAQIARLKILLDEATIRAPVAGRVEYRVIEVGTVLPAGGRVVSLLNLADMYFTVFLPAGAAGKLAIGDEARIVLDAMKDEPIPARVSFVASEAQFTPKYVETDAERAKLMYRVKLQLAPEVAQRYAAKLKAGMTGDGFVRLDARQPWPAALTLPRQPA</sequence>
<reference evidence="1 2" key="1">
    <citation type="submission" date="2020-10" db="EMBL/GenBank/DDBJ databases">
        <title>Complete genome sequence of Cupriavidus basilensis CCUG 49340T.</title>
        <authorList>
            <person name="Salva-Serra F."/>
            <person name="Donoso R.A."/>
            <person name="Cho K.H."/>
            <person name="Yoo J.A."/>
            <person name="Lee K."/>
            <person name="Yoon S.-H."/>
            <person name="Perez-Pantoja D."/>
            <person name="Moore E.R.B."/>
        </authorList>
    </citation>
    <scope>NUCLEOTIDE SEQUENCE [LARGE SCALE GENOMIC DNA]</scope>
    <source>
        <strain evidence="2">CCUG 49340</strain>
    </source>
</reference>
<evidence type="ECO:0000313" key="1">
    <source>
        <dbReference type="EMBL" id="QOT78077.1"/>
    </source>
</evidence>
<dbReference type="Gene3D" id="2.40.50.100">
    <property type="match status" value="1"/>
</dbReference>
<dbReference type="PANTHER" id="PTHR30438:SF2">
    <property type="entry name" value="MEMBRANE PROTEIN"/>
    <property type="match status" value="1"/>
</dbReference>
<dbReference type="GeneID" id="98400984"/>
<dbReference type="PANTHER" id="PTHR30438">
    <property type="entry name" value="36 KDA ANTIGEN-RELATED"/>
    <property type="match status" value="1"/>
</dbReference>
<name>A0A643FHV9_9BURK</name>